<dbReference type="Pfam" id="PF12275">
    <property type="entry name" value="DUF3616"/>
    <property type="match status" value="1"/>
</dbReference>
<dbReference type="EMBL" id="JTJC03000002">
    <property type="protein sequence ID" value="NHC35156.1"/>
    <property type="molecule type" value="Genomic_DNA"/>
</dbReference>
<evidence type="ECO:0000313" key="2">
    <source>
        <dbReference type="EMBL" id="NHC35156.1"/>
    </source>
</evidence>
<sequence length="358" mass="40675">MNHSTSKRDRILLKFNDSFKKSRTDLSAVLLFPKPHLWVGSDETSTIERLTFVEQQNCFAEHHTFHVQDFIELPKPEDEEIDIEGLAYHDYYLWFIGSHSWKRKKPKPEHTDVENIERLAKIKTEENRYIIGRIPLVDGSLRQSCPHPENPDVTLTAAKVKLTEGGNMLTEALATDPHFGDFVKTNIPGKDNGFDVEGIAIYQQKVFLGLRGPVLRGWAAILELELEIDTTEDTLKLKPIGAEQNLYKKHFVYLNGLGIRDLHVDEKDFLILAGPTMDLDGPVRVYRWHNGVNIAENTLSYPEVMLEIPFGIGDDHAEGMITFNEYTQTPSLLVIYDAPAAARLEGEGGVWADVFSYQ</sequence>
<gene>
    <name evidence="2" type="ORF">QH73_0010855</name>
</gene>
<reference evidence="2 3" key="1">
    <citation type="journal article" date="2015" name="Genome Announc.">
        <title>Draft Genome Sequence of the Terrestrial Cyanobacterium Scytonema millei VB511283, Isolated from Eastern India.</title>
        <authorList>
            <person name="Sen D."/>
            <person name="Chandrababunaidu M.M."/>
            <person name="Singh D."/>
            <person name="Sanghi N."/>
            <person name="Ghorai A."/>
            <person name="Mishra G.P."/>
            <person name="Madduluri M."/>
            <person name="Adhikary S.P."/>
            <person name="Tripathy S."/>
        </authorList>
    </citation>
    <scope>NUCLEOTIDE SEQUENCE [LARGE SCALE GENOMIC DNA]</scope>
    <source>
        <strain evidence="2 3">VB511283</strain>
    </source>
</reference>
<dbReference type="OrthoDB" id="423529at2"/>
<organism evidence="2 3">
    <name type="scientific">Scytonema millei VB511283</name>
    <dbReference type="NCBI Taxonomy" id="1245923"/>
    <lineage>
        <taxon>Bacteria</taxon>
        <taxon>Bacillati</taxon>
        <taxon>Cyanobacteriota</taxon>
        <taxon>Cyanophyceae</taxon>
        <taxon>Nostocales</taxon>
        <taxon>Scytonemataceae</taxon>
        <taxon>Scytonema</taxon>
    </lineage>
</organism>
<feature type="domain" description="DUF3616" evidence="1">
    <location>
        <begin position="25"/>
        <end position="353"/>
    </location>
</feature>
<dbReference type="InterPro" id="IPR022060">
    <property type="entry name" value="DUF3616"/>
</dbReference>
<proteinExistence type="predicted"/>
<dbReference type="AlphaFoldDB" id="A0A9X5E4K7"/>
<accession>A0A9X5E4K7</accession>
<comment type="caution">
    <text evidence="2">The sequence shown here is derived from an EMBL/GenBank/DDBJ whole genome shotgun (WGS) entry which is preliminary data.</text>
</comment>
<protein>
    <submittedName>
        <fullName evidence="2">DUF3616 domain-containing protein</fullName>
    </submittedName>
</protein>
<name>A0A9X5E4K7_9CYAN</name>
<dbReference type="Proteomes" id="UP000031532">
    <property type="component" value="Unassembled WGS sequence"/>
</dbReference>
<keyword evidence="3" id="KW-1185">Reference proteome</keyword>
<evidence type="ECO:0000259" key="1">
    <source>
        <dbReference type="Pfam" id="PF12275"/>
    </source>
</evidence>
<evidence type="ECO:0000313" key="3">
    <source>
        <dbReference type="Proteomes" id="UP000031532"/>
    </source>
</evidence>
<dbReference type="RefSeq" id="WP_039716414.1">
    <property type="nucleotide sequence ID" value="NZ_JTJC03000002.1"/>
</dbReference>